<dbReference type="AlphaFoldDB" id="A0A1S1NP35"/>
<organism evidence="1 2">
    <name type="scientific">Mycobacterium talmoniae</name>
    <dbReference type="NCBI Taxonomy" id="1858794"/>
    <lineage>
        <taxon>Bacteria</taxon>
        <taxon>Bacillati</taxon>
        <taxon>Actinomycetota</taxon>
        <taxon>Actinomycetes</taxon>
        <taxon>Mycobacteriales</taxon>
        <taxon>Mycobacteriaceae</taxon>
        <taxon>Mycobacterium</taxon>
    </lineage>
</organism>
<dbReference type="RefSeq" id="WP_071021808.1">
    <property type="nucleotide sequence ID" value="NZ_MLQM01000010.1"/>
</dbReference>
<dbReference type="EMBL" id="MLQM01000010">
    <property type="protein sequence ID" value="OHV05978.1"/>
    <property type="molecule type" value="Genomic_DNA"/>
</dbReference>
<evidence type="ECO:0000313" key="2">
    <source>
        <dbReference type="Proteomes" id="UP000179734"/>
    </source>
</evidence>
<protein>
    <submittedName>
        <fullName evidence="1">Metallothionein</fullName>
    </submittedName>
</protein>
<evidence type="ECO:0000313" key="1">
    <source>
        <dbReference type="EMBL" id="OHV05978.1"/>
    </source>
</evidence>
<dbReference type="Proteomes" id="UP000179734">
    <property type="component" value="Unassembled WGS sequence"/>
</dbReference>
<sequence>MPQMSSYEQGTVLTCTHEGCGCRVRIEVECHCTESSDAYQCTCGADLVPVS</sequence>
<gene>
    <name evidence="1" type="ORF">BKN37_03910</name>
</gene>
<reference evidence="1 2" key="1">
    <citation type="submission" date="2016-10" db="EMBL/GenBank/DDBJ databases">
        <title>Genome sequence of Mycobacterium talmonii.</title>
        <authorList>
            <person name="Greninger A.L."/>
            <person name="Elliott B."/>
            <person name="Vasireddy S."/>
            <person name="Vasireddy R."/>
        </authorList>
    </citation>
    <scope>NUCLEOTIDE SEQUENCE [LARGE SCALE GENOMIC DNA]</scope>
    <source>
        <strain evidence="2">NE-TNMC-100812</strain>
    </source>
</reference>
<name>A0A1S1NP35_9MYCO</name>
<accession>A0A1S1NP35</accession>
<proteinExistence type="predicted"/>
<keyword evidence="2" id="KW-1185">Reference proteome</keyword>
<comment type="caution">
    <text evidence="1">The sequence shown here is derived from an EMBL/GenBank/DDBJ whole genome shotgun (WGS) entry which is preliminary data.</text>
</comment>